<comment type="caution">
    <text evidence="1">The sequence shown here is derived from an EMBL/GenBank/DDBJ whole genome shotgun (WGS) entry which is preliminary data.</text>
</comment>
<evidence type="ECO:0000313" key="2">
    <source>
        <dbReference type="Proteomes" id="UP000474640"/>
    </source>
</evidence>
<dbReference type="EMBL" id="JAABOJ010000004">
    <property type="protein sequence ID" value="KAF3287311.1"/>
    <property type="molecule type" value="Genomic_DNA"/>
</dbReference>
<protein>
    <submittedName>
        <fullName evidence="1">Uncharacterized protein</fullName>
    </submittedName>
</protein>
<sequence length="114" mass="13487">MGRKYNRKCDYTHYAADYDAEEKKKTYFLVDWGVSLRNRNEGQDDIDLKTYEVKYKDGECSFKAINSPANPSISRRPWGGGELEWSYRAKMARRDLLRSNGRVEVAKEDMLYHY</sequence>
<name>A0A7C8VFG6_ORBOL</name>
<gene>
    <name evidence="1" type="ORF">TWF970_007039</name>
</gene>
<dbReference type="Proteomes" id="UP000474640">
    <property type="component" value="Unassembled WGS sequence"/>
</dbReference>
<accession>A0A7C8VFG6</accession>
<proteinExistence type="predicted"/>
<dbReference type="OrthoDB" id="3519782at2759"/>
<evidence type="ECO:0000313" key="1">
    <source>
        <dbReference type="EMBL" id="KAF3287311.1"/>
    </source>
</evidence>
<organism evidence="1 2">
    <name type="scientific">Orbilia oligospora</name>
    <name type="common">Nematode-trapping fungus</name>
    <name type="synonym">Arthrobotrys oligospora</name>
    <dbReference type="NCBI Taxonomy" id="2813651"/>
    <lineage>
        <taxon>Eukaryota</taxon>
        <taxon>Fungi</taxon>
        <taxon>Dikarya</taxon>
        <taxon>Ascomycota</taxon>
        <taxon>Pezizomycotina</taxon>
        <taxon>Orbiliomycetes</taxon>
        <taxon>Orbiliales</taxon>
        <taxon>Orbiliaceae</taxon>
        <taxon>Orbilia</taxon>
    </lineage>
</organism>
<dbReference type="AlphaFoldDB" id="A0A7C8VFG6"/>
<reference evidence="1 2" key="1">
    <citation type="submission" date="2020-01" db="EMBL/GenBank/DDBJ databases">
        <authorList>
            <person name="Palmer J.M."/>
        </authorList>
    </citation>
    <scope>NUCLEOTIDE SEQUENCE [LARGE SCALE GENOMIC DNA]</scope>
    <source>
        <strain evidence="1 2">TWF970</strain>
    </source>
</reference>